<dbReference type="Proteomes" id="UP001595279">
    <property type="component" value="Unassembled WGS sequence"/>
</dbReference>
<keyword evidence="4" id="KW-1185">Reference proteome</keyword>
<gene>
    <name evidence="3" type="ORF">ACFOGI_00520</name>
</gene>
<dbReference type="Pfam" id="PF00582">
    <property type="entry name" value="Usp"/>
    <property type="match status" value="1"/>
</dbReference>
<dbReference type="PANTHER" id="PTHR46268:SF6">
    <property type="entry name" value="UNIVERSAL STRESS PROTEIN UP12"/>
    <property type="match status" value="1"/>
</dbReference>
<reference evidence="4" key="1">
    <citation type="journal article" date="2019" name="Int. J. Syst. Evol. Microbiol.">
        <title>The Global Catalogue of Microorganisms (GCM) 10K type strain sequencing project: providing services to taxonomists for standard genome sequencing and annotation.</title>
        <authorList>
            <consortium name="The Broad Institute Genomics Platform"/>
            <consortium name="The Broad Institute Genome Sequencing Center for Infectious Disease"/>
            <person name="Wu L."/>
            <person name="Ma J."/>
        </authorList>
    </citation>
    <scope>NUCLEOTIDE SEQUENCE [LARGE SCALE GENOMIC DNA]</scope>
    <source>
        <strain evidence="4">KCTC 13128</strain>
    </source>
</reference>
<comment type="similarity">
    <text evidence="1">Belongs to the universal stress protein A family.</text>
</comment>
<sequence length="144" mass="15522">MSRRILVAYDGSDLSKQAVEEAKQQAAVYGETEAHVICVITPAGPSTNSAISQSIAMEVAEEFRPVLEGIRSEIAAEDVETVADVILDHSQKNAGVMLCEYAEDHDMDLIIMGSRGLGGMKRLFLGSVSNTVVHHAHCQVLIVK</sequence>
<accession>A0ABV7CQS6</accession>
<dbReference type="Gene3D" id="3.40.50.620">
    <property type="entry name" value="HUPs"/>
    <property type="match status" value="1"/>
</dbReference>
<evidence type="ECO:0000256" key="1">
    <source>
        <dbReference type="ARBA" id="ARBA00008791"/>
    </source>
</evidence>
<feature type="domain" description="UspA" evidence="2">
    <location>
        <begin position="1"/>
        <end position="144"/>
    </location>
</feature>
<dbReference type="PANTHER" id="PTHR46268">
    <property type="entry name" value="STRESS RESPONSE PROTEIN NHAX"/>
    <property type="match status" value="1"/>
</dbReference>
<dbReference type="EMBL" id="JBHRSA010000003">
    <property type="protein sequence ID" value="MFC3038735.1"/>
    <property type="molecule type" value="Genomic_DNA"/>
</dbReference>
<dbReference type="InterPro" id="IPR006015">
    <property type="entry name" value="Universal_stress_UspA"/>
</dbReference>
<dbReference type="PRINTS" id="PR01438">
    <property type="entry name" value="UNVRSLSTRESS"/>
</dbReference>
<protein>
    <submittedName>
        <fullName evidence="3">Universal stress protein</fullName>
    </submittedName>
</protein>
<dbReference type="InterPro" id="IPR014729">
    <property type="entry name" value="Rossmann-like_a/b/a_fold"/>
</dbReference>
<comment type="caution">
    <text evidence="3">The sequence shown here is derived from an EMBL/GenBank/DDBJ whole genome shotgun (WGS) entry which is preliminary data.</text>
</comment>
<proteinExistence type="inferred from homology"/>
<dbReference type="CDD" id="cd00293">
    <property type="entry name" value="USP-like"/>
    <property type="match status" value="1"/>
</dbReference>
<evidence type="ECO:0000313" key="4">
    <source>
        <dbReference type="Proteomes" id="UP001595279"/>
    </source>
</evidence>
<dbReference type="InterPro" id="IPR006016">
    <property type="entry name" value="UspA"/>
</dbReference>
<evidence type="ECO:0000313" key="3">
    <source>
        <dbReference type="EMBL" id="MFC3038735.1"/>
    </source>
</evidence>
<name>A0ABV7CQS6_9BACI</name>
<dbReference type="RefSeq" id="WP_390266782.1">
    <property type="nucleotide sequence ID" value="NZ_JBHRSA010000003.1"/>
</dbReference>
<organism evidence="3 4">
    <name type="scientific">Virgibacillus xinjiangensis</name>
    <dbReference type="NCBI Taxonomy" id="393090"/>
    <lineage>
        <taxon>Bacteria</taxon>
        <taxon>Bacillati</taxon>
        <taxon>Bacillota</taxon>
        <taxon>Bacilli</taxon>
        <taxon>Bacillales</taxon>
        <taxon>Bacillaceae</taxon>
        <taxon>Virgibacillus</taxon>
    </lineage>
</organism>
<evidence type="ECO:0000259" key="2">
    <source>
        <dbReference type="Pfam" id="PF00582"/>
    </source>
</evidence>
<dbReference type="SUPFAM" id="SSF52402">
    <property type="entry name" value="Adenine nucleotide alpha hydrolases-like"/>
    <property type="match status" value="1"/>
</dbReference>